<organism evidence="1 2">
    <name type="scientific">Symbiodinium microadriaticum</name>
    <name type="common">Dinoflagellate</name>
    <name type="synonym">Zooxanthella microadriatica</name>
    <dbReference type="NCBI Taxonomy" id="2951"/>
    <lineage>
        <taxon>Eukaryota</taxon>
        <taxon>Sar</taxon>
        <taxon>Alveolata</taxon>
        <taxon>Dinophyceae</taxon>
        <taxon>Suessiales</taxon>
        <taxon>Symbiodiniaceae</taxon>
        <taxon>Symbiodinium</taxon>
    </lineage>
</organism>
<evidence type="ECO:0000313" key="1">
    <source>
        <dbReference type="EMBL" id="OLQ14761.1"/>
    </source>
</evidence>
<keyword evidence="2" id="KW-1185">Reference proteome</keyword>
<dbReference type="AlphaFoldDB" id="A0A1Q9F518"/>
<comment type="caution">
    <text evidence="1">The sequence shown here is derived from an EMBL/GenBank/DDBJ whole genome shotgun (WGS) entry which is preliminary data.</text>
</comment>
<accession>A0A1Q9F518</accession>
<dbReference type="OrthoDB" id="10465954at2759"/>
<name>A0A1Q9F518_SYMMI</name>
<dbReference type="EMBL" id="LSRX01000011">
    <property type="protein sequence ID" value="OLQ14761.1"/>
    <property type="molecule type" value="Genomic_DNA"/>
</dbReference>
<protein>
    <submittedName>
        <fullName evidence="1">Uncharacterized protein</fullName>
    </submittedName>
</protein>
<proteinExistence type="predicted"/>
<evidence type="ECO:0000313" key="2">
    <source>
        <dbReference type="Proteomes" id="UP000186817"/>
    </source>
</evidence>
<gene>
    <name evidence="1" type="ORF">AK812_SmicGene1084</name>
</gene>
<reference evidence="1 2" key="1">
    <citation type="submission" date="2016-02" db="EMBL/GenBank/DDBJ databases">
        <title>Genome analysis of coral dinoflagellate symbionts highlights evolutionary adaptations to a symbiotic lifestyle.</title>
        <authorList>
            <person name="Aranda M."/>
            <person name="Li Y."/>
            <person name="Liew Y.J."/>
            <person name="Baumgarten S."/>
            <person name="Simakov O."/>
            <person name="Wilson M."/>
            <person name="Piel J."/>
            <person name="Ashoor H."/>
            <person name="Bougouffa S."/>
            <person name="Bajic V.B."/>
            <person name="Ryu T."/>
            <person name="Ravasi T."/>
            <person name="Bayer T."/>
            <person name="Micklem G."/>
            <person name="Kim H."/>
            <person name="Bhak J."/>
            <person name="Lajeunesse T.C."/>
            <person name="Voolstra C.R."/>
        </authorList>
    </citation>
    <scope>NUCLEOTIDE SEQUENCE [LARGE SCALE GENOMIC DNA]</scope>
    <source>
        <strain evidence="1 2">CCMP2467</strain>
    </source>
</reference>
<sequence>MAKPSQHFYTATSPILPTAHLPKEIRQAKRKQLGLFKPGRHKLPEALGTKKEILGNQRTWKAAGYRSNRVAAAATMMVLTGAENRWQHLSESWAGRAAGRLHWSLAFFA</sequence>
<dbReference type="Proteomes" id="UP000186817">
    <property type="component" value="Unassembled WGS sequence"/>
</dbReference>